<proteinExistence type="predicted"/>
<protein>
    <recommendedName>
        <fullName evidence="3">HK97 gp10 family phage protein</fullName>
    </recommendedName>
</protein>
<dbReference type="RefSeq" id="WP_138186485.1">
    <property type="nucleotide sequence ID" value="NZ_LS992241.1"/>
</dbReference>
<evidence type="ECO:0008006" key="3">
    <source>
        <dbReference type="Google" id="ProtNLM"/>
    </source>
</evidence>
<organism evidence="1 2">
    <name type="scientific">Paenibacillus alvei</name>
    <name type="common">Bacillus alvei</name>
    <dbReference type="NCBI Taxonomy" id="44250"/>
    <lineage>
        <taxon>Bacteria</taxon>
        <taxon>Bacillati</taxon>
        <taxon>Bacillota</taxon>
        <taxon>Bacilli</taxon>
        <taxon>Bacillales</taxon>
        <taxon>Paenibacillaceae</taxon>
        <taxon>Paenibacillus</taxon>
    </lineage>
</organism>
<accession>A0A383RDF4</accession>
<dbReference type="InterPro" id="IPR010064">
    <property type="entry name" value="HK97-gp10_tail"/>
</dbReference>
<evidence type="ECO:0000313" key="1">
    <source>
        <dbReference type="EMBL" id="SYX84612.1"/>
    </source>
</evidence>
<evidence type="ECO:0000313" key="2">
    <source>
        <dbReference type="Proteomes" id="UP000304148"/>
    </source>
</evidence>
<dbReference type="AlphaFoldDB" id="A0A383RDF4"/>
<sequence length="172" mass="20296">MGKWGKFDMKEFEKFADTLKKASDERVIERFIRDFIMEMAYRAERKIKKRTPVNNGQLRRAWRVGRVQRRGKSFTVEIFNNTEYASFIENGFRSHWVPGYWEGNTFVYDSSAKSGMQVGEKGGWVEGRFMMAISMKEIERELPNYLQKRQTELLNDIMNGRPARRDGDDGND</sequence>
<reference evidence="2" key="1">
    <citation type="submission" date="2018-08" db="EMBL/GenBank/DDBJ databases">
        <authorList>
            <person name="Chevrot R."/>
        </authorList>
    </citation>
    <scope>NUCLEOTIDE SEQUENCE [LARGE SCALE GENOMIC DNA]</scope>
</reference>
<gene>
    <name evidence="1" type="ORF">PBLR_13034</name>
</gene>
<dbReference type="EMBL" id="LS992241">
    <property type="protein sequence ID" value="SYX84612.1"/>
    <property type="molecule type" value="Genomic_DNA"/>
</dbReference>
<name>A0A383RDF4_PAEAL</name>
<dbReference type="Proteomes" id="UP000304148">
    <property type="component" value="Chromosome"/>
</dbReference>
<dbReference type="Pfam" id="PF04883">
    <property type="entry name" value="HK97-gp10_like"/>
    <property type="match status" value="1"/>
</dbReference>